<evidence type="ECO:0000256" key="2">
    <source>
        <dbReference type="ARBA" id="ARBA00008776"/>
    </source>
</evidence>
<organism evidence="12">
    <name type="scientific">Steinernema carpocapsae</name>
    <name type="common">Entomopathogenic nematode</name>
    <dbReference type="NCBI Taxonomy" id="34508"/>
    <lineage>
        <taxon>Eukaryota</taxon>
        <taxon>Metazoa</taxon>
        <taxon>Ecdysozoa</taxon>
        <taxon>Nematoda</taxon>
        <taxon>Chromadorea</taxon>
        <taxon>Rhabditida</taxon>
        <taxon>Tylenchina</taxon>
        <taxon>Panagrolaimomorpha</taxon>
        <taxon>Strongyloidoidea</taxon>
        <taxon>Steinernematidae</taxon>
        <taxon>Steinernema</taxon>
    </lineage>
</organism>
<dbReference type="Pfam" id="PF12108">
    <property type="entry name" value="SF3a60_bindingd"/>
    <property type="match status" value="1"/>
</dbReference>
<protein>
    <recommendedName>
        <fullName evidence="11">Matrin-type domain-containing protein</fullName>
    </recommendedName>
</protein>
<comment type="subcellular location">
    <subcellularLocation>
        <location evidence="1">Nucleus</location>
    </subcellularLocation>
</comment>
<dbReference type="InterPro" id="IPR031774">
    <property type="entry name" value="SF3A3_dom"/>
</dbReference>
<dbReference type="AlphaFoldDB" id="A0A4U8V2B0"/>
<dbReference type="STRING" id="34508.A0A4U8V2B0"/>
<evidence type="ECO:0000256" key="5">
    <source>
        <dbReference type="ARBA" id="ARBA00022723"/>
    </source>
</evidence>
<dbReference type="GO" id="GO:0000398">
    <property type="term" value="P:mRNA splicing, via spliceosome"/>
    <property type="evidence" value="ECO:0007669"/>
    <property type="project" value="InterPro"/>
</dbReference>
<evidence type="ECO:0000256" key="1">
    <source>
        <dbReference type="ARBA" id="ARBA00004123"/>
    </source>
</evidence>
<gene>
    <name evidence="12" type="ORF">L596_006519</name>
</gene>
<evidence type="ECO:0000256" key="10">
    <source>
        <dbReference type="SAM" id="MobiDB-lite"/>
    </source>
</evidence>
<keyword evidence="8" id="KW-0508">mRNA splicing</keyword>
<evidence type="ECO:0000256" key="8">
    <source>
        <dbReference type="ARBA" id="ARBA00023187"/>
    </source>
</evidence>
<dbReference type="GO" id="GO:0008270">
    <property type="term" value="F:zinc ion binding"/>
    <property type="evidence" value="ECO:0007669"/>
    <property type="project" value="UniProtKB-KW"/>
</dbReference>
<evidence type="ECO:0000256" key="9">
    <source>
        <dbReference type="ARBA" id="ARBA00023242"/>
    </source>
</evidence>
<dbReference type="GO" id="GO:0005681">
    <property type="term" value="C:spliceosomal complex"/>
    <property type="evidence" value="ECO:0007669"/>
    <property type="project" value="InterPro"/>
</dbReference>
<dbReference type="OrthoDB" id="2160351at2759"/>
<dbReference type="PANTHER" id="PTHR12786">
    <property type="entry name" value="SPLICING FACTOR SF3A-RELATED"/>
    <property type="match status" value="1"/>
</dbReference>
<reference evidence="12" key="2">
    <citation type="journal article" date="2015" name="Genome Biol.">
        <title>Comparative genomics of Steinernema reveals deeply conserved gene regulatory networks.</title>
        <authorList>
            <person name="Dillman A.R."/>
            <person name="Macchietto M."/>
            <person name="Porter C.F."/>
            <person name="Rogers A."/>
            <person name="Williams B."/>
            <person name="Antoshechkin I."/>
            <person name="Lee M.M."/>
            <person name="Goodwin Z."/>
            <person name="Lu X."/>
            <person name="Lewis E.E."/>
            <person name="Goodrich-Blair H."/>
            <person name="Stock S.P."/>
            <person name="Adams B.J."/>
            <person name="Sternberg P.W."/>
            <person name="Mortazavi A."/>
        </authorList>
    </citation>
    <scope>NUCLEOTIDE SEQUENCE [LARGE SCALE GENOMIC DNA]</scope>
    <source>
        <strain evidence="12">ALL</strain>
    </source>
</reference>
<dbReference type="GO" id="GO:0003723">
    <property type="term" value="F:RNA binding"/>
    <property type="evidence" value="ECO:0007669"/>
    <property type="project" value="InterPro"/>
</dbReference>
<evidence type="ECO:0000259" key="11">
    <source>
        <dbReference type="PROSITE" id="PS50171"/>
    </source>
</evidence>
<name>A0A4U8V2B0_STECR</name>
<evidence type="ECO:0000256" key="7">
    <source>
        <dbReference type="ARBA" id="ARBA00022833"/>
    </source>
</evidence>
<dbReference type="EMBL" id="AZBU02000001">
    <property type="protein sequence ID" value="TMS40096.1"/>
    <property type="molecule type" value="Genomic_DNA"/>
</dbReference>
<dbReference type="InterPro" id="IPR025086">
    <property type="entry name" value="SDE2/SF3A3_SAP"/>
</dbReference>
<reference evidence="12" key="1">
    <citation type="submission" date="2013-11" db="EMBL/GenBank/DDBJ databases">
        <authorList>
            <person name="Sternberg P."/>
            <person name="Dillman A."/>
            <person name="Macchietto M."/>
        </authorList>
    </citation>
    <scope>NUCLEOTIDE SEQUENCE</scope>
    <source>
        <strain evidence="12">ALL</strain>
    </source>
</reference>
<dbReference type="InterPro" id="IPR021966">
    <property type="entry name" value="SF3a60_bindingd"/>
</dbReference>
<evidence type="ECO:0000256" key="4">
    <source>
        <dbReference type="ARBA" id="ARBA00022664"/>
    </source>
</evidence>
<keyword evidence="9" id="KW-0539">Nucleus</keyword>
<sequence>MESIIEVQRHLHEERERLVDAVSKEFLSDKKSHKEKVNSDHRVKDLLRRFDACTDRLLIIYDDADGERQREMRAISGPNEFADFYSRLKALKDAHRRNPGDTTTPLNIEFQEMIDSIQNPSKDDMEVVKFSDEEGYGRFLDMNALYLKYLNLKGIQRLDYMSYIGKFDHVDEISKDSTKKTGAYREYLIELEQYLMDFLRRVKPLFNSKKELARVDAEFEENWKKGLCRGWSKEKPHTAMANAGAFLNLSEFNSAEELESLGLDRLKTALIALNMKCGGSLKERAARLYATKGKSTEELQEETKNDKRSVQQAKEELRLKGLANIEAHVMRLADLLHQEREATKENCQRKQARAVGETDDLDEDADIIESDEDNEAEEDVPYNPKNLPLGWDGKPIPYWLYKLHGLNISYSCEICGNQTYKGPKAFQKHFTEWRHSHGMRCLGIPNTAHFANITKIEEAVGLWRKLQSTKKSPSGIRRLTKSTKTLLETSSTVEPMKISNDRAYCNVGCTHDLILCCWILFMATYAQVFNECDSFRV</sequence>
<dbReference type="Pfam" id="PF13297">
    <property type="entry name" value="SDE2_2C"/>
    <property type="match status" value="1"/>
</dbReference>
<keyword evidence="7" id="KW-0862">Zinc</keyword>
<dbReference type="Pfam" id="PF16837">
    <property type="entry name" value="SF3A3"/>
    <property type="match status" value="1"/>
</dbReference>
<comment type="similarity">
    <text evidence="2">Belongs to the SF3A3 family.</text>
</comment>
<evidence type="ECO:0000313" key="12">
    <source>
        <dbReference type="EMBL" id="TMS40096.1"/>
    </source>
</evidence>
<keyword evidence="4" id="KW-0507">mRNA processing</keyword>
<dbReference type="PANTHER" id="PTHR12786:SF2">
    <property type="entry name" value="SPLICING FACTOR 3A SUBUNIT 3"/>
    <property type="match status" value="1"/>
</dbReference>
<dbReference type="Pfam" id="PF11931">
    <property type="entry name" value="SF3a60_Prp9_C"/>
    <property type="match status" value="1"/>
</dbReference>
<dbReference type="InterPro" id="IPR024598">
    <property type="entry name" value="SF3a60/Prp9_C"/>
</dbReference>
<keyword evidence="3" id="KW-0597">Phosphoprotein</keyword>
<evidence type="ECO:0000256" key="3">
    <source>
        <dbReference type="ARBA" id="ARBA00022553"/>
    </source>
</evidence>
<evidence type="ECO:0000256" key="6">
    <source>
        <dbReference type="ARBA" id="ARBA00022771"/>
    </source>
</evidence>
<dbReference type="InterPro" id="IPR051421">
    <property type="entry name" value="RNA_Proc_DNA_Dmg_Regulator"/>
</dbReference>
<dbReference type="PROSITE" id="PS50171">
    <property type="entry name" value="ZF_MATRIN"/>
    <property type="match status" value="1"/>
</dbReference>
<dbReference type="InterPro" id="IPR000690">
    <property type="entry name" value="Matrin/U1-C_Znf_C2H2"/>
</dbReference>
<keyword evidence="6" id="KW-0863">Zinc-finger</keyword>
<feature type="domain" description="Matrin-type" evidence="11">
    <location>
        <begin position="410"/>
        <end position="441"/>
    </location>
</feature>
<accession>A0A4U8V2B0</accession>
<comment type="caution">
    <text evidence="12">The sequence shown here is derived from an EMBL/GenBank/DDBJ whole genome shotgun (WGS) entry which is preliminary data.</text>
</comment>
<feature type="region of interest" description="Disordered" evidence="10">
    <location>
        <begin position="344"/>
        <end position="363"/>
    </location>
</feature>
<proteinExistence type="inferred from homology"/>
<reference evidence="12" key="3">
    <citation type="journal article" date="2019" name="G3 (Bethesda)">
        <title>Hybrid Assembly of the Genome of the Entomopathogenic Nematode Steinernema carpocapsae Identifies the X-Chromosome.</title>
        <authorList>
            <person name="Serra L."/>
            <person name="Macchietto M."/>
            <person name="Macias-Munoz A."/>
            <person name="McGill C.J."/>
            <person name="Rodriguez I.M."/>
            <person name="Rodriguez B."/>
            <person name="Murad R."/>
            <person name="Mortazavi A."/>
        </authorList>
    </citation>
    <scope>NUCLEOTIDE SEQUENCE [LARGE SCALE GENOMIC DNA]</scope>
    <source>
        <strain evidence="12">ALL</strain>
    </source>
</reference>
<keyword evidence="5" id="KW-0479">Metal-binding</keyword>